<name>A0A6V7PAV8_ANACO</name>
<dbReference type="EMBL" id="LR862146">
    <property type="protein sequence ID" value="CAD1827814.1"/>
    <property type="molecule type" value="Genomic_DNA"/>
</dbReference>
<dbReference type="PANTHER" id="PTHR33476:SF22">
    <property type="entry name" value="PROTEIN POLAR LOCALIZATION DURING ASYMMETRIC DIVISION AND REDISTRIBUTION"/>
    <property type="match status" value="1"/>
</dbReference>
<organism evidence="2">
    <name type="scientific">Ananas comosus var. bracteatus</name>
    <name type="common">red pineapple</name>
    <dbReference type="NCBI Taxonomy" id="296719"/>
    <lineage>
        <taxon>Eukaryota</taxon>
        <taxon>Viridiplantae</taxon>
        <taxon>Streptophyta</taxon>
        <taxon>Embryophyta</taxon>
        <taxon>Tracheophyta</taxon>
        <taxon>Spermatophyta</taxon>
        <taxon>Magnoliopsida</taxon>
        <taxon>Liliopsida</taxon>
        <taxon>Poales</taxon>
        <taxon>Bromeliaceae</taxon>
        <taxon>Bromelioideae</taxon>
        <taxon>Ananas</taxon>
    </lineage>
</organism>
<dbReference type="PANTHER" id="PTHR33476">
    <property type="entry name" value="EMB|CAB62613.1"/>
    <property type="match status" value="1"/>
</dbReference>
<reference evidence="2" key="1">
    <citation type="submission" date="2020-07" db="EMBL/GenBank/DDBJ databases">
        <authorList>
            <person name="Lin J."/>
        </authorList>
    </citation>
    <scope>NUCLEOTIDE SEQUENCE</scope>
</reference>
<evidence type="ECO:0000256" key="1">
    <source>
        <dbReference type="SAM" id="MobiDB-lite"/>
    </source>
</evidence>
<gene>
    <name evidence="2" type="ORF">CB5_LOCUS11025</name>
</gene>
<sequence length="185" mass="20154">MDVHDDAIMESERRRRRGSELVLASPSPSSKYSPRSLLSRLLLLLPPRRASPSSAAAGIAGGGDGGSEGFGCRVRIPGYCSGGKETREKGNGEGDGGDDDDEEEEEEGEGEWSKEISISSGHKPEDVCLTLGMGVSLVFLLTKSATELNKITELRRQIEMLLVDIKNQMRKKMFPSASRSRIMRL</sequence>
<feature type="compositionally biased region" description="Basic and acidic residues" evidence="1">
    <location>
        <begin position="1"/>
        <end position="13"/>
    </location>
</feature>
<dbReference type="AlphaFoldDB" id="A0A6V7PAV8"/>
<feature type="compositionally biased region" description="Acidic residues" evidence="1">
    <location>
        <begin position="95"/>
        <end position="110"/>
    </location>
</feature>
<dbReference type="InterPro" id="IPR040348">
    <property type="entry name" value="POLAR-like"/>
</dbReference>
<dbReference type="GO" id="GO:0008356">
    <property type="term" value="P:asymmetric cell division"/>
    <property type="evidence" value="ECO:0007669"/>
    <property type="project" value="InterPro"/>
</dbReference>
<protein>
    <submittedName>
        <fullName evidence="2">Uncharacterized protein</fullName>
    </submittedName>
</protein>
<proteinExistence type="predicted"/>
<feature type="region of interest" description="Disordered" evidence="1">
    <location>
        <begin position="1"/>
        <end position="34"/>
    </location>
</feature>
<feature type="region of interest" description="Disordered" evidence="1">
    <location>
        <begin position="81"/>
        <end position="117"/>
    </location>
</feature>
<feature type="compositionally biased region" description="Low complexity" evidence="1">
    <location>
        <begin position="23"/>
        <end position="34"/>
    </location>
</feature>
<evidence type="ECO:0000313" key="2">
    <source>
        <dbReference type="EMBL" id="CAD1827814.1"/>
    </source>
</evidence>
<accession>A0A6V7PAV8</accession>